<feature type="compositionally biased region" description="Polar residues" evidence="4">
    <location>
        <begin position="72"/>
        <end position="89"/>
    </location>
</feature>
<proteinExistence type="inferred from homology"/>
<dbReference type="InterPro" id="IPR040351">
    <property type="entry name" value="RAB3IL/RAB3IP/Sec2"/>
</dbReference>
<dbReference type="CDD" id="cd21044">
    <property type="entry name" value="Rab11BD_RAB3IP_like"/>
    <property type="match status" value="1"/>
</dbReference>
<dbReference type="Proteomes" id="UP000198287">
    <property type="component" value="Unassembled WGS sequence"/>
</dbReference>
<feature type="domain" description="GDP/GTP exchange factor Sec2 N-terminal" evidence="5">
    <location>
        <begin position="225"/>
        <end position="309"/>
    </location>
</feature>
<feature type="region of interest" description="Disordered" evidence="4">
    <location>
        <begin position="168"/>
        <end position="219"/>
    </location>
</feature>
<feature type="region of interest" description="Disordered" evidence="4">
    <location>
        <begin position="341"/>
        <end position="363"/>
    </location>
</feature>
<dbReference type="GO" id="GO:0070319">
    <property type="term" value="C:Golgi to plasma membrane transport vesicle"/>
    <property type="evidence" value="ECO:0007669"/>
    <property type="project" value="TreeGrafter"/>
</dbReference>
<dbReference type="PANTHER" id="PTHR14430">
    <property type="entry name" value="RABIN3-RELATED"/>
    <property type="match status" value="1"/>
</dbReference>
<comment type="caution">
    <text evidence="6">The sequence shown here is derived from an EMBL/GenBank/DDBJ whole genome shotgun (WGS) entry which is preliminary data.</text>
</comment>
<feature type="region of interest" description="Disordered" evidence="4">
    <location>
        <begin position="72"/>
        <end position="91"/>
    </location>
</feature>
<evidence type="ECO:0000313" key="6">
    <source>
        <dbReference type="EMBL" id="OXA53265.1"/>
    </source>
</evidence>
<dbReference type="GO" id="GO:0005085">
    <property type="term" value="F:guanyl-nucleotide exchange factor activity"/>
    <property type="evidence" value="ECO:0007669"/>
    <property type="project" value="InterPro"/>
</dbReference>
<dbReference type="AlphaFoldDB" id="A0A226E6M2"/>
<evidence type="ECO:0000256" key="4">
    <source>
        <dbReference type="SAM" id="MobiDB-lite"/>
    </source>
</evidence>
<dbReference type="PANTHER" id="PTHR14430:SF0">
    <property type="entry name" value="SEC2P DOMAIN-CONTAINING PROTEIN"/>
    <property type="match status" value="1"/>
</dbReference>
<sequence>MSEVLSAQSAGQAFFISSEMAGGTEKEGTTTTTSMQQSNITGNADKVIDNLPTTKNYTSTASISVSYKKNSDTISSQQHNNRAVGSTESLPEEETLVVQVENNEQNALLVHILKCNANSQSAIVPPSPPGSKNRERSKTPPANMTSAATSQAFNDFLLGAQSYMEKSRDSGVHLDCPPDYSGSSSSTSGEKGDEDDSSRRHSKSSSLPHGVKLCPEGSGCVSKEERCANLEDELRKAQIELKAKDAEVEILKGIRQQVEGELEDLTASLFQEAHKMVTEAKMKEVGSEKSLKEAKMQLEGLQAEVAALKALLITSTPSRPNLGGNNSNGISLFKKQHKRTPSHNHLQYGRSNEEEAGAVEKGKQSSEVVIDRAHCDVDPILMAHFAAWRVNPDLTREKSDFLHKIYTEDIDPCLCFADEALVNRLKKAIEDNSVWVEPLPEKDRNNVPKDCALLKSPRVCHYRMRFAFDSDEWFDISQICRDRIASVCEFLNYLRYTKNGLVKASVEDAYWEMLRLRKQMVIAKLGISIS</sequence>
<dbReference type="GO" id="GO:0006887">
    <property type="term" value="P:exocytosis"/>
    <property type="evidence" value="ECO:0007669"/>
    <property type="project" value="TreeGrafter"/>
</dbReference>
<evidence type="ECO:0000259" key="5">
    <source>
        <dbReference type="Pfam" id="PF06428"/>
    </source>
</evidence>
<dbReference type="STRING" id="158441.A0A226E6M2"/>
<gene>
    <name evidence="6" type="ORF">Fcan01_11978</name>
</gene>
<dbReference type="Gene3D" id="1.20.5.4880">
    <property type="match status" value="1"/>
</dbReference>
<dbReference type="OrthoDB" id="5560525at2759"/>
<dbReference type="EMBL" id="LNIX01000006">
    <property type="protein sequence ID" value="OXA53265.1"/>
    <property type="molecule type" value="Genomic_DNA"/>
</dbReference>
<feature type="region of interest" description="Disordered" evidence="4">
    <location>
        <begin position="21"/>
        <end position="47"/>
    </location>
</feature>
<dbReference type="SUPFAM" id="SSF144284">
    <property type="entry name" value="Sec2 N-terminal region"/>
    <property type="match status" value="1"/>
</dbReference>
<feature type="coiled-coil region" evidence="3">
    <location>
        <begin position="220"/>
        <end position="247"/>
    </location>
</feature>
<dbReference type="Pfam" id="PF06428">
    <property type="entry name" value="Sec2p"/>
    <property type="match status" value="1"/>
</dbReference>
<feature type="region of interest" description="Disordered" evidence="4">
    <location>
        <begin position="120"/>
        <end position="147"/>
    </location>
</feature>
<keyword evidence="7" id="KW-1185">Reference proteome</keyword>
<organism evidence="6 7">
    <name type="scientific">Folsomia candida</name>
    <name type="common">Springtail</name>
    <dbReference type="NCBI Taxonomy" id="158441"/>
    <lineage>
        <taxon>Eukaryota</taxon>
        <taxon>Metazoa</taxon>
        <taxon>Ecdysozoa</taxon>
        <taxon>Arthropoda</taxon>
        <taxon>Hexapoda</taxon>
        <taxon>Collembola</taxon>
        <taxon>Entomobryomorpha</taxon>
        <taxon>Isotomoidea</taxon>
        <taxon>Isotomidae</taxon>
        <taxon>Proisotominae</taxon>
        <taxon>Folsomia</taxon>
    </lineage>
</organism>
<comment type="similarity">
    <text evidence="2">Belongs to the SEC2 family.</text>
</comment>
<accession>A0A226E6M2</accession>
<name>A0A226E6M2_FOLCA</name>
<dbReference type="Pfam" id="PF25555">
    <property type="entry name" value="RAB3A-like_C"/>
    <property type="match status" value="1"/>
</dbReference>
<dbReference type="InterPro" id="IPR009449">
    <property type="entry name" value="Sec2_N"/>
</dbReference>
<evidence type="ECO:0000256" key="1">
    <source>
        <dbReference type="ARBA" id="ARBA00023054"/>
    </source>
</evidence>
<evidence type="ECO:0000256" key="3">
    <source>
        <dbReference type="SAM" id="Coils"/>
    </source>
</evidence>
<keyword evidence="1 3" id="KW-0175">Coiled coil</keyword>
<reference evidence="6 7" key="1">
    <citation type="submission" date="2015-12" db="EMBL/GenBank/DDBJ databases">
        <title>The genome of Folsomia candida.</title>
        <authorList>
            <person name="Faddeeva A."/>
            <person name="Derks M.F."/>
            <person name="Anvar Y."/>
            <person name="Smit S."/>
            <person name="Van Straalen N."/>
            <person name="Roelofs D."/>
        </authorList>
    </citation>
    <scope>NUCLEOTIDE SEQUENCE [LARGE SCALE GENOMIC DNA]</scope>
    <source>
        <strain evidence="6 7">VU population</strain>
        <tissue evidence="6">Whole body</tissue>
    </source>
</reference>
<evidence type="ECO:0000256" key="2">
    <source>
        <dbReference type="ARBA" id="ARBA00025794"/>
    </source>
</evidence>
<protein>
    <submittedName>
        <fullName evidence="6">Guanine nucleotide exchange factor for Rab-3A</fullName>
    </submittedName>
</protein>
<evidence type="ECO:0000313" key="7">
    <source>
        <dbReference type="Proteomes" id="UP000198287"/>
    </source>
</evidence>